<reference evidence="4" key="1">
    <citation type="submission" date="2012-09" db="EMBL/GenBank/DDBJ databases">
        <authorList>
            <person name="Martin A.A."/>
        </authorList>
    </citation>
    <scope>NUCLEOTIDE SEQUENCE</scope>
</reference>
<keyword evidence="2" id="KW-0249">Electron transport</keyword>
<dbReference type="InterPro" id="IPR014025">
    <property type="entry name" value="Glutaredoxin_subgr"/>
</dbReference>
<dbReference type="Gene3D" id="3.40.30.10">
    <property type="entry name" value="Glutaredoxin"/>
    <property type="match status" value="1"/>
</dbReference>
<dbReference type="NCBIfam" id="TIGR02180">
    <property type="entry name" value="GRX_euk"/>
    <property type="match status" value="1"/>
</dbReference>
<accession>A0A0K0CYJ4</accession>
<dbReference type="CDD" id="cd03419">
    <property type="entry name" value="GRX_GRXh_1_2_like"/>
    <property type="match status" value="1"/>
</dbReference>
<dbReference type="PROSITE" id="PS51354">
    <property type="entry name" value="GLUTAREDOXIN_2"/>
    <property type="match status" value="1"/>
</dbReference>
<dbReference type="GO" id="GO:0005739">
    <property type="term" value="C:mitochondrion"/>
    <property type="evidence" value="ECO:0007669"/>
    <property type="project" value="TreeGrafter"/>
</dbReference>
<dbReference type="Pfam" id="PF00462">
    <property type="entry name" value="Glutaredoxin"/>
    <property type="match status" value="1"/>
</dbReference>
<dbReference type="Proteomes" id="UP000035642">
    <property type="component" value="Unassembled WGS sequence"/>
</dbReference>
<dbReference type="WBParaSite" id="ACAC_0000272101-mRNA-1">
    <property type="protein sequence ID" value="ACAC_0000272101-mRNA-1"/>
    <property type="gene ID" value="ACAC_0000272101"/>
</dbReference>
<dbReference type="InterPro" id="IPR002109">
    <property type="entry name" value="Glutaredoxin"/>
</dbReference>
<keyword evidence="4" id="KW-1185">Reference proteome</keyword>
<dbReference type="GO" id="GO:0015038">
    <property type="term" value="F:glutathione disulfide oxidoreductase activity"/>
    <property type="evidence" value="ECO:0007669"/>
    <property type="project" value="TreeGrafter"/>
</dbReference>
<keyword evidence="1" id="KW-0813">Transport</keyword>
<dbReference type="PANTHER" id="PTHR46185">
    <property type="entry name" value="GLUTAREDOXIN-1"/>
    <property type="match status" value="1"/>
</dbReference>
<feature type="domain" description="Glutaredoxin" evidence="3">
    <location>
        <begin position="17"/>
        <end position="81"/>
    </location>
</feature>
<organism evidence="4 5">
    <name type="scientific">Angiostrongylus cantonensis</name>
    <name type="common">Rat lungworm</name>
    <dbReference type="NCBI Taxonomy" id="6313"/>
    <lineage>
        <taxon>Eukaryota</taxon>
        <taxon>Metazoa</taxon>
        <taxon>Ecdysozoa</taxon>
        <taxon>Nematoda</taxon>
        <taxon>Chromadorea</taxon>
        <taxon>Rhabditida</taxon>
        <taxon>Rhabditina</taxon>
        <taxon>Rhabditomorpha</taxon>
        <taxon>Strongyloidea</taxon>
        <taxon>Metastrongylidae</taxon>
        <taxon>Angiostrongylus</taxon>
    </lineage>
</organism>
<sequence length="107" mass="11550">MGGAKDFVDGLINNRKVVVFSKSQCSYCHKAKAVLEGQQIKPGAMEWVDIDGRPDCSEIQDYMKVLTGARSVPRVFINGKFFGGGDDTVAASKNGKLAQLLKEAQAV</sequence>
<evidence type="ECO:0000256" key="2">
    <source>
        <dbReference type="ARBA" id="ARBA00022982"/>
    </source>
</evidence>
<dbReference type="PRINTS" id="PR00160">
    <property type="entry name" value="GLUTAREDOXIN"/>
</dbReference>
<evidence type="ECO:0000256" key="1">
    <source>
        <dbReference type="ARBA" id="ARBA00022448"/>
    </source>
</evidence>
<dbReference type="PANTHER" id="PTHR46185:SF1">
    <property type="entry name" value="GLUTAREDOXIN-1"/>
    <property type="match status" value="1"/>
</dbReference>
<dbReference type="STRING" id="6313.A0A0K0CYJ4"/>
<dbReference type="AlphaFoldDB" id="A0A0K0CYJ4"/>
<evidence type="ECO:0000259" key="3">
    <source>
        <dbReference type="Pfam" id="PF00462"/>
    </source>
</evidence>
<evidence type="ECO:0000313" key="4">
    <source>
        <dbReference type="Proteomes" id="UP000035642"/>
    </source>
</evidence>
<name>A0A0K0CYJ4_ANGCA</name>
<proteinExistence type="predicted"/>
<protein>
    <submittedName>
        <fullName evidence="5">Glutaredoxin domain-containing protein</fullName>
    </submittedName>
</protein>
<dbReference type="InterPro" id="IPR036249">
    <property type="entry name" value="Thioredoxin-like_sf"/>
</dbReference>
<dbReference type="InterPro" id="IPR011899">
    <property type="entry name" value="Glutaredoxin_euk/vir"/>
</dbReference>
<evidence type="ECO:0000313" key="5">
    <source>
        <dbReference type="WBParaSite" id="ACAC_0000272101-mRNA-1"/>
    </source>
</evidence>
<dbReference type="InterPro" id="IPR047185">
    <property type="entry name" value="GLRX1"/>
</dbReference>
<dbReference type="SUPFAM" id="SSF52833">
    <property type="entry name" value="Thioredoxin-like"/>
    <property type="match status" value="1"/>
</dbReference>
<reference evidence="5" key="2">
    <citation type="submission" date="2017-02" db="UniProtKB">
        <authorList>
            <consortium name="WormBaseParasite"/>
        </authorList>
    </citation>
    <scope>IDENTIFICATION</scope>
</reference>